<dbReference type="Gene3D" id="3.50.50.60">
    <property type="entry name" value="FAD/NAD(P)-binding domain"/>
    <property type="match status" value="1"/>
</dbReference>
<dbReference type="InterPro" id="IPR036188">
    <property type="entry name" value="FAD/NAD-bd_sf"/>
</dbReference>
<keyword evidence="1" id="KW-1185">Reference proteome</keyword>
<organism evidence="1 2">
    <name type="scientific">Acrobeloides nanus</name>
    <dbReference type="NCBI Taxonomy" id="290746"/>
    <lineage>
        <taxon>Eukaryota</taxon>
        <taxon>Metazoa</taxon>
        <taxon>Ecdysozoa</taxon>
        <taxon>Nematoda</taxon>
        <taxon>Chromadorea</taxon>
        <taxon>Rhabditida</taxon>
        <taxon>Tylenchina</taxon>
        <taxon>Cephalobomorpha</taxon>
        <taxon>Cephaloboidea</taxon>
        <taxon>Cephalobidae</taxon>
        <taxon>Acrobeloides</taxon>
    </lineage>
</organism>
<name>A0A914E4M6_9BILA</name>
<dbReference type="WBParaSite" id="ACRNAN_scaffold5363.g22764.t1">
    <property type="protein sequence ID" value="ACRNAN_scaffold5363.g22764.t1"/>
    <property type="gene ID" value="ACRNAN_scaffold5363.g22764"/>
</dbReference>
<dbReference type="Proteomes" id="UP000887540">
    <property type="component" value="Unplaced"/>
</dbReference>
<accession>A0A914E4M6</accession>
<dbReference type="AlphaFoldDB" id="A0A914E4M6"/>
<proteinExistence type="predicted"/>
<evidence type="ECO:0000313" key="1">
    <source>
        <dbReference type="Proteomes" id="UP000887540"/>
    </source>
</evidence>
<protein>
    <submittedName>
        <fullName evidence="2">Uncharacterized protein</fullName>
    </submittedName>
</protein>
<evidence type="ECO:0000313" key="2">
    <source>
        <dbReference type="WBParaSite" id="ACRNAN_scaffold5363.g22764.t1"/>
    </source>
</evidence>
<sequence>MVSPLFEQVAHKDYLDSFFVIGLNFWAISSMLFEHQIAFAIALIKGEAKGFTKDDIENWENKRIKDLQENGHSLKHFHYFEHPSTYNQWGYFEQLSKYTNSPSWIPNVFIKIAMHFFGEWKTQPCEYRKVDYKILDDEEFEYKKI</sequence>
<reference evidence="2" key="1">
    <citation type="submission" date="2022-11" db="UniProtKB">
        <authorList>
            <consortium name="WormBaseParasite"/>
        </authorList>
    </citation>
    <scope>IDENTIFICATION</scope>
</reference>